<dbReference type="Proteomes" id="UP000601435">
    <property type="component" value="Unassembled WGS sequence"/>
</dbReference>
<accession>A0A812VCN4</accession>
<dbReference type="EMBL" id="CAJNJA010029639">
    <property type="protein sequence ID" value="CAE7632210.1"/>
    <property type="molecule type" value="Genomic_DNA"/>
</dbReference>
<evidence type="ECO:0000313" key="2">
    <source>
        <dbReference type="EMBL" id="CAE7632210.1"/>
    </source>
</evidence>
<comment type="caution">
    <text evidence="2">The sequence shown here is derived from an EMBL/GenBank/DDBJ whole genome shotgun (WGS) entry which is preliminary data.</text>
</comment>
<keyword evidence="3" id="KW-1185">Reference proteome</keyword>
<feature type="non-terminal residue" evidence="2">
    <location>
        <position position="745"/>
    </location>
</feature>
<reference evidence="2" key="1">
    <citation type="submission" date="2021-02" db="EMBL/GenBank/DDBJ databases">
        <authorList>
            <person name="Dougan E. K."/>
            <person name="Rhodes N."/>
            <person name="Thang M."/>
            <person name="Chan C."/>
        </authorList>
    </citation>
    <scope>NUCLEOTIDE SEQUENCE</scope>
</reference>
<proteinExistence type="predicted"/>
<feature type="region of interest" description="Disordered" evidence="1">
    <location>
        <begin position="335"/>
        <end position="357"/>
    </location>
</feature>
<protein>
    <submittedName>
        <fullName evidence="2">Uncharacterized protein</fullName>
    </submittedName>
</protein>
<gene>
    <name evidence="2" type="ORF">SNEC2469_LOCUS17818</name>
</gene>
<evidence type="ECO:0000313" key="3">
    <source>
        <dbReference type="Proteomes" id="UP000601435"/>
    </source>
</evidence>
<name>A0A812VCN4_9DINO</name>
<feature type="non-terminal residue" evidence="2">
    <location>
        <position position="1"/>
    </location>
</feature>
<evidence type="ECO:0000256" key="1">
    <source>
        <dbReference type="SAM" id="MobiDB-lite"/>
    </source>
</evidence>
<organism evidence="2 3">
    <name type="scientific">Symbiodinium necroappetens</name>
    <dbReference type="NCBI Taxonomy" id="1628268"/>
    <lineage>
        <taxon>Eukaryota</taxon>
        <taxon>Sar</taxon>
        <taxon>Alveolata</taxon>
        <taxon>Dinophyceae</taxon>
        <taxon>Suessiales</taxon>
        <taxon>Symbiodiniaceae</taxon>
        <taxon>Symbiodinium</taxon>
    </lineage>
</organism>
<dbReference type="OrthoDB" id="415831at2759"/>
<sequence>MPLRWWPYKRVFFRCPDTHTEFDIVGHNGAFHVLKRLSLQLCSSGRKLRWGSLWADTTPMLQYNLPHKTYGASDLMSDKASAHRLCPPYLERSAFLLGQHMLSLVAALICSCTTASKAFSKYEHALNALTAFYMLCIHIAQNKDCHRQDWQRWTLSLTTLRNTLALTGFAVHASMTEVEPCNVQEINIERFFSAIKAPFRGSASIRDMIQGEAQHHLSQIRQLDRLADSARGVPEHVSPQSRDPMTMEQLQQCSKEALAASLQVMAWATVDGSCDDLWYATNHWFNEHAASVFQSSVDLEQDDNDFDIHDEELADAELDGEQPDDASATARLGLLQRDEPEQDETEEPTIEPGPRNLPEQLIEEGFDPKVQPKTLIDILKQTINNPKHKDKAVWNLGEEGSLGDRACLMRVQMLQKALRHCIKYTRMEENLLSCAMIERGVANSRSPWNQREYLLHMARRNANLAKTRLSRLQMWSSAQDIVLQKVAEVGHNEGLLKVKAFRPCSKECDAQILALRIEDTVQLAITLAVFRGAVVRNPKKPEATRIRTSKPIPVPLQAEYAKLLHCVRLEHDDSRDEYTCSCISDVLMVTPVNTIIGEVHGQVSCSSLRLHFKLSDASKAALAMLPNIDIPTLRENSGAQASEDRADVGLDQSAMVSFNDRSFSRTSLDANCKLFLERVLREYRSKGTPVEVPSYFLQLLRDSKGFRFSSSVFNHLKVLLPDRRQPTTRRIVEFFTDVWKIAPAV</sequence>
<dbReference type="AlphaFoldDB" id="A0A812VCN4"/>
<feature type="compositionally biased region" description="Acidic residues" evidence="1">
    <location>
        <begin position="340"/>
        <end position="349"/>
    </location>
</feature>